<sequence>MNHSALPVRRPSGTPGARKRWKSLWNSRILLLMCLPALAFFLVFAYIPMPGVYIAFVNYMYNKGIFGSPFVGLDNFKFLFISGDLWRLTTNTVLYNLAFILVGNVVQIGLALLFNELRSRTFRNISQSLMILPYFISPVLIGLFAYSFLSYDYGLLNKLLSAAGYTPLEAYSTPWIWPFIIIFTFLWQGAGYGTIIYFASIMSVESEVLEASNIDGANGLQRIRYILLPHLKPTFIILLLFSMGGIMKGNFGLFYNLVGASNTMLYENTDIIETFVFRALMRENNFSLASAVSLYQSVVGFALVLAANWVVKKIDKDYSLF</sequence>
<dbReference type="InterPro" id="IPR035906">
    <property type="entry name" value="MetI-like_sf"/>
</dbReference>
<feature type="transmembrane region" description="Helical" evidence="7">
    <location>
        <begin position="286"/>
        <end position="311"/>
    </location>
</feature>
<accession>A0ABW5P7M5</accession>
<proteinExistence type="inferred from homology"/>
<gene>
    <name evidence="9" type="ORF">ACFSUF_02590</name>
</gene>
<dbReference type="RefSeq" id="WP_377599802.1">
    <property type="nucleotide sequence ID" value="NZ_JBHUME010000002.1"/>
</dbReference>
<evidence type="ECO:0000313" key="9">
    <source>
        <dbReference type="EMBL" id="MFD2611306.1"/>
    </source>
</evidence>
<dbReference type="EMBL" id="JBHUME010000002">
    <property type="protein sequence ID" value="MFD2611306.1"/>
    <property type="molecule type" value="Genomic_DNA"/>
</dbReference>
<comment type="caution">
    <text evidence="9">The sequence shown here is derived from an EMBL/GenBank/DDBJ whole genome shotgun (WGS) entry which is preliminary data.</text>
</comment>
<keyword evidence="3" id="KW-1003">Cell membrane</keyword>
<keyword evidence="4 7" id="KW-0812">Transmembrane</keyword>
<feature type="domain" description="ABC transmembrane type-1" evidence="8">
    <location>
        <begin position="89"/>
        <end position="307"/>
    </location>
</feature>
<dbReference type="CDD" id="cd06261">
    <property type="entry name" value="TM_PBP2"/>
    <property type="match status" value="1"/>
</dbReference>
<keyword evidence="10" id="KW-1185">Reference proteome</keyword>
<keyword evidence="5 7" id="KW-1133">Transmembrane helix</keyword>
<comment type="similarity">
    <text evidence="7">Belongs to the binding-protein-dependent transport system permease family.</text>
</comment>
<feature type="transmembrane region" description="Helical" evidence="7">
    <location>
        <begin position="29"/>
        <end position="49"/>
    </location>
</feature>
<dbReference type="InterPro" id="IPR051393">
    <property type="entry name" value="ABC_transporter_permease"/>
</dbReference>
<dbReference type="InterPro" id="IPR000515">
    <property type="entry name" value="MetI-like"/>
</dbReference>
<dbReference type="PANTHER" id="PTHR30193">
    <property type="entry name" value="ABC TRANSPORTER PERMEASE PROTEIN"/>
    <property type="match status" value="1"/>
</dbReference>
<dbReference type="Pfam" id="PF00528">
    <property type="entry name" value="BPD_transp_1"/>
    <property type="match status" value="1"/>
</dbReference>
<feature type="transmembrane region" description="Helical" evidence="7">
    <location>
        <begin position="234"/>
        <end position="255"/>
    </location>
</feature>
<evidence type="ECO:0000259" key="8">
    <source>
        <dbReference type="PROSITE" id="PS50928"/>
    </source>
</evidence>
<evidence type="ECO:0000256" key="5">
    <source>
        <dbReference type="ARBA" id="ARBA00022989"/>
    </source>
</evidence>
<evidence type="ECO:0000256" key="2">
    <source>
        <dbReference type="ARBA" id="ARBA00022448"/>
    </source>
</evidence>
<reference evidence="10" key="1">
    <citation type="journal article" date="2019" name="Int. J. Syst. Evol. Microbiol.">
        <title>The Global Catalogue of Microorganisms (GCM) 10K type strain sequencing project: providing services to taxonomists for standard genome sequencing and annotation.</title>
        <authorList>
            <consortium name="The Broad Institute Genomics Platform"/>
            <consortium name="The Broad Institute Genome Sequencing Center for Infectious Disease"/>
            <person name="Wu L."/>
            <person name="Ma J."/>
        </authorList>
    </citation>
    <scope>NUCLEOTIDE SEQUENCE [LARGE SCALE GENOMIC DNA]</scope>
    <source>
        <strain evidence="10">KCTC 3950</strain>
    </source>
</reference>
<evidence type="ECO:0000256" key="7">
    <source>
        <dbReference type="RuleBase" id="RU363032"/>
    </source>
</evidence>
<keyword evidence="2 7" id="KW-0813">Transport</keyword>
<feature type="transmembrane region" description="Helical" evidence="7">
    <location>
        <begin position="129"/>
        <end position="149"/>
    </location>
</feature>
<feature type="transmembrane region" description="Helical" evidence="7">
    <location>
        <begin position="93"/>
        <end position="117"/>
    </location>
</feature>
<comment type="subcellular location">
    <subcellularLocation>
        <location evidence="1 7">Cell membrane</location>
        <topology evidence="1 7">Multi-pass membrane protein</topology>
    </subcellularLocation>
</comment>
<dbReference type="Gene3D" id="1.10.3720.10">
    <property type="entry name" value="MetI-like"/>
    <property type="match status" value="1"/>
</dbReference>
<evidence type="ECO:0000313" key="10">
    <source>
        <dbReference type="Proteomes" id="UP001597541"/>
    </source>
</evidence>
<evidence type="ECO:0000256" key="4">
    <source>
        <dbReference type="ARBA" id="ARBA00022692"/>
    </source>
</evidence>
<feature type="transmembrane region" description="Helical" evidence="7">
    <location>
        <begin position="175"/>
        <end position="199"/>
    </location>
</feature>
<dbReference type="PANTHER" id="PTHR30193:SF44">
    <property type="entry name" value="LACTOSE TRANSPORT SYSTEM PERMEASE PROTEIN LACF"/>
    <property type="match status" value="1"/>
</dbReference>
<dbReference type="SUPFAM" id="SSF161098">
    <property type="entry name" value="MetI-like"/>
    <property type="match status" value="1"/>
</dbReference>
<name>A0ABW5P7M5_9BACL</name>
<dbReference type="Proteomes" id="UP001597541">
    <property type="component" value="Unassembled WGS sequence"/>
</dbReference>
<evidence type="ECO:0000256" key="6">
    <source>
        <dbReference type="ARBA" id="ARBA00023136"/>
    </source>
</evidence>
<keyword evidence="6 7" id="KW-0472">Membrane</keyword>
<evidence type="ECO:0000256" key="1">
    <source>
        <dbReference type="ARBA" id="ARBA00004651"/>
    </source>
</evidence>
<dbReference type="PROSITE" id="PS50928">
    <property type="entry name" value="ABC_TM1"/>
    <property type="match status" value="1"/>
</dbReference>
<evidence type="ECO:0000256" key="3">
    <source>
        <dbReference type="ARBA" id="ARBA00022475"/>
    </source>
</evidence>
<organism evidence="9 10">
    <name type="scientific">Paenibacillus gansuensis</name>
    <dbReference type="NCBI Taxonomy" id="306542"/>
    <lineage>
        <taxon>Bacteria</taxon>
        <taxon>Bacillati</taxon>
        <taxon>Bacillota</taxon>
        <taxon>Bacilli</taxon>
        <taxon>Bacillales</taxon>
        <taxon>Paenibacillaceae</taxon>
        <taxon>Paenibacillus</taxon>
    </lineage>
</organism>
<protein>
    <submittedName>
        <fullName evidence="9">ABC transporter permease</fullName>
    </submittedName>
</protein>